<dbReference type="Gene3D" id="1.25.40.10">
    <property type="entry name" value="Tetratricopeptide repeat domain"/>
    <property type="match status" value="1"/>
</dbReference>
<name>A0ABS5FUQ8_9BRAD</name>
<comment type="caution">
    <text evidence="2">The sequence shown here is derived from an EMBL/GenBank/DDBJ whole genome shotgun (WGS) entry which is preliminary data.</text>
</comment>
<sequence length="152" mass="16893">MAPWASWMPVERTPDGPARPLTMDDIASLIHQQKWDEARWHLEQLIPPADPRTNYELGKLLAEGVGGKQDYCGAVDHLQKAITVHGARLELAKLYLYGLAVPRDQTKAVQLLETEPTAAIPEASYTLGLAYSHGIGVERNETKAIFLFRYAA</sequence>
<reference evidence="3" key="1">
    <citation type="journal article" date="2021" name="ISME J.">
        <title>Evolutionary origin and ecological implication of a unique nif island in free-living Bradyrhizobium lineages.</title>
        <authorList>
            <person name="Tao J."/>
        </authorList>
    </citation>
    <scope>NUCLEOTIDE SEQUENCE [LARGE SCALE GENOMIC DNA]</scope>
    <source>
        <strain evidence="3">SZCCT0434</strain>
    </source>
</reference>
<dbReference type="Proteomes" id="UP001315278">
    <property type="component" value="Unassembled WGS sequence"/>
</dbReference>
<dbReference type="EMBL" id="JAFCJH010000055">
    <property type="protein sequence ID" value="MBR0800483.1"/>
    <property type="molecule type" value="Genomic_DNA"/>
</dbReference>
<accession>A0ABS5FUQ8</accession>
<dbReference type="InterPro" id="IPR052945">
    <property type="entry name" value="Mitotic_Regulator"/>
</dbReference>
<feature type="region of interest" description="Disordered" evidence="1">
    <location>
        <begin position="1"/>
        <end position="21"/>
    </location>
</feature>
<proteinExistence type="predicted"/>
<dbReference type="SUPFAM" id="SSF81901">
    <property type="entry name" value="HCP-like"/>
    <property type="match status" value="1"/>
</dbReference>
<protein>
    <submittedName>
        <fullName evidence="2">Sel1 repeat family protein</fullName>
    </submittedName>
</protein>
<dbReference type="PANTHER" id="PTHR43628">
    <property type="entry name" value="ACTIVATOR OF C KINASE PROTEIN 1-RELATED"/>
    <property type="match status" value="1"/>
</dbReference>
<dbReference type="SMART" id="SM00671">
    <property type="entry name" value="SEL1"/>
    <property type="match status" value="3"/>
</dbReference>
<gene>
    <name evidence="2" type="ORF">JQ615_34455</name>
</gene>
<dbReference type="PANTHER" id="PTHR43628:SF1">
    <property type="entry name" value="CHITIN SYNTHASE REGULATORY FACTOR 2-RELATED"/>
    <property type="match status" value="1"/>
</dbReference>
<dbReference type="InterPro" id="IPR011990">
    <property type="entry name" value="TPR-like_helical_dom_sf"/>
</dbReference>
<keyword evidence="3" id="KW-1185">Reference proteome</keyword>
<dbReference type="Pfam" id="PF08238">
    <property type="entry name" value="Sel1"/>
    <property type="match status" value="3"/>
</dbReference>
<dbReference type="RefSeq" id="WP_212494893.1">
    <property type="nucleotide sequence ID" value="NZ_JAFCJH010000055.1"/>
</dbReference>
<evidence type="ECO:0000313" key="2">
    <source>
        <dbReference type="EMBL" id="MBR0800483.1"/>
    </source>
</evidence>
<evidence type="ECO:0000256" key="1">
    <source>
        <dbReference type="SAM" id="MobiDB-lite"/>
    </source>
</evidence>
<dbReference type="InterPro" id="IPR006597">
    <property type="entry name" value="Sel1-like"/>
</dbReference>
<organism evidence="2 3">
    <name type="scientific">Bradyrhizobium jicamae</name>
    <dbReference type="NCBI Taxonomy" id="280332"/>
    <lineage>
        <taxon>Bacteria</taxon>
        <taxon>Pseudomonadati</taxon>
        <taxon>Pseudomonadota</taxon>
        <taxon>Alphaproteobacteria</taxon>
        <taxon>Hyphomicrobiales</taxon>
        <taxon>Nitrobacteraceae</taxon>
        <taxon>Bradyrhizobium</taxon>
    </lineage>
</organism>
<evidence type="ECO:0000313" key="3">
    <source>
        <dbReference type="Proteomes" id="UP001315278"/>
    </source>
</evidence>